<keyword evidence="3" id="KW-1185">Reference proteome</keyword>
<gene>
    <name evidence="2" type="ORF">J5N97_023605</name>
</gene>
<protein>
    <submittedName>
        <fullName evidence="2">Uncharacterized protein</fullName>
    </submittedName>
</protein>
<dbReference type="EMBL" id="JAGGNH010000007">
    <property type="protein sequence ID" value="KAJ0966688.1"/>
    <property type="molecule type" value="Genomic_DNA"/>
</dbReference>
<reference evidence="2" key="2">
    <citation type="journal article" date="2022" name="Hortic Res">
        <title>The genome of Dioscorea zingiberensis sheds light on the biosynthesis, origin and evolution of the medicinally important diosgenin saponins.</title>
        <authorList>
            <person name="Li Y."/>
            <person name="Tan C."/>
            <person name="Li Z."/>
            <person name="Guo J."/>
            <person name="Li S."/>
            <person name="Chen X."/>
            <person name="Wang C."/>
            <person name="Dai X."/>
            <person name="Yang H."/>
            <person name="Song W."/>
            <person name="Hou L."/>
            <person name="Xu J."/>
            <person name="Tong Z."/>
            <person name="Xu A."/>
            <person name="Yuan X."/>
            <person name="Wang W."/>
            <person name="Yang Q."/>
            <person name="Chen L."/>
            <person name="Sun Z."/>
            <person name="Wang K."/>
            <person name="Pan B."/>
            <person name="Chen J."/>
            <person name="Bao Y."/>
            <person name="Liu F."/>
            <person name="Qi X."/>
            <person name="Gang D.R."/>
            <person name="Wen J."/>
            <person name="Li J."/>
        </authorList>
    </citation>
    <scope>NUCLEOTIDE SEQUENCE</scope>
    <source>
        <strain evidence="2">Dzin_1.0</strain>
    </source>
</reference>
<comment type="caution">
    <text evidence="2">The sequence shown here is derived from an EMBL/GenBank/DDBJ whole genome shotgun (WGS) entry which is preliminary data.</text>
</comment>
<evidence type="ECO:0000313" key="3">
    <source>
        <dbReference type="Proteomes" id="UP001085076"/>
    </source>
</evidence>
<reference evidence="2" key="1">
    <citation type="submission" date="2021-03" db="EMBL/GenBank/DDBJ databases">
        <authorList>
            <person name="Li Z."/>
            <person name="Yang C."/>
        </authorList>
    </citation>
    <scope>NUCLEOTIDE SEQUENCE</scope>
    <source>
        <strain evidence="2">Dzin_1.0</strain>
        <tissue evidence="2">Leaf</tissue>
    </source>
</reference>
<evidence type="ECO:0000313" key="2">
    <source>
        <dbReference type="EMBL" id="KAJ0966688.1"/>
    </source>
</evidence>
<dbReference type="Proteomes" id="UP001085076">
    <property type="component" value="Miscellaneous, Linkage group lg07"/>
</dbReference>
<feature type="compositionally biased region" description="Low complexity" evidence="1">
    <location>
        <begin position="32"/>
        <end position="47"/>
    </location>
</feature>
<sequence>MEVSLDVPDSQPTTAEFDAGHRPIIADMSQRSPVATTAPPRSATTASESRRAKAKPRQPFTIKRRQAAMTQSEVPKSRYEAFNVPITPLRALLAAAYLLSCHSSYAPCRAYPAAHNCSPRKGIM</sequence>
<name>A0A9D5C5K2_9LILI</name>
<accession>A0A9D5C5K2</accession>
<feature type="region of interest" description="Disordered" evidence="1">
    <location>
        <begin position="1"/>
        <end position="75"/>
    </location>
</feature>
<dbReference type="AlphaFoldDB" id="A0A9D5C5K2"/>
<feature type="compositionally biased region" description="Basic residues" evidence="1">
    <location>
        <begin position="52"/>
        <end position="66"/>
    </location>
</feature>
<evidence type="ECO:0000256" key="1">
    <source>
        <dbReference type="SAM" id="MobiDB-lite"/>
    </source>
</evidence>
<proteinExistence type="predicted"/>
<organism evidence="2 3">
    <name type="scientific">Dioscorea zingiberensis</name>
    <dbReference type="NCBI Taxonomy" id="325984"/>
    <lineage>
        <taxon>Eukaryota</taxon>
        <taxon>Viridiplantae</taxon>
        <taxon>Streptophyta</taxon>
        <taxon>Embryophyta</taxon>
        <taxon>Tracheophyta</taxon>
        <taxon>Spermatophyta</taxon>
        <taxon>Magnoliopsida</taxon>
        <taxon>Liliopsida</taxon>
        <taxon>Dioscoreales</taxon>
        <taxon>Dioscoreaceae</taxon>
        <taxon>Dioscorea</taxon>
    </lineage>
</organism>